<dbReference type="EMBL" id="BRXS01000006">
    <property type="protein sequence ID" value="GLC27324.1"/>
    <property type="molecule type" value="Genomic_DNA"/>
</dbReference>
<dbReference type="Gene3D" id="3.40.50.300">
    <property type="entry name" value="P-loop containing nucleotide triphosphate hydrolases"/>
    <property type="match status" value="1"/>
</dbReference>
<dbReference type="AlphaFoldDB" id="A0AA37Q6R6"/>
<keyword evidence="2" id="KW-0547">Nucleotide-binding</keyword>
<dbReference type="PANTHER" id="PTHR43087">
    <property type="entry name" value="LYSINE/ARGININE/ORNITHINE TRANSPORT SYSTEM KINASE"/>
    <property type="match status" value="1"/>
</dbReference>
<evidence type="ECO:0000313" key="7">
    <source>
        <dbReference type="Proteomes" id="UP001161325"/>
    </source>
</evidence>
<dbReference type="InterPro" id="IPR005129">
    <property type="entry name" value="GTPase_ArgK"/>
</dbReference>
<dbReference type="GO" id="GO:0005525">
    <property type="term" value="F:GTP binding"/>
    <property type="evidence" value="ECO:0007669"/>
    <property type="project" value="UniProtKB-KW"/>
</dbReference>
<evidence type="ECO:0000256" key="5">
    <source>
        <dbReference type="ARBA" id="ARBA00023186"/>
    </source>
</evidence>
<dbReference type="CDD" id="cd03114">
    <property type="entry name" value="MMAA-like"/>
    <property type="match status" value="1"/>
</dbReference>
<reference evidence="6" key="1">
    <citation type="submission" date="2022-08" db="EMBL/GenBank/DDBJ databases">
        <title>Draft genome sequencing of Roseisolibacter agri AW1220.</title>
        <authorList>
            <person name="Tobiishi Y."/>
            <person name="Tonouchi A."/>
        </authorList>
    </citation>
    <scope>NUCLEOTIDE SEQUENCE</scope>
    <source>
        <strain evidence="6">AW1220</strain>
    </source>
</reference>
<comment type="caution">
    <text evidence="6">The sequence shown here is derived from an EMBL/GenBank/DDBJ whole genome shotgun (WGS) entry which is preliminary data.</text>
</comment>
<evidence type="ECO:0000256" key="4">
    <source>
        <dbReference type="ARBA" id="ARBA00023134"/>
    </source>
</evidence>
<dbReference type="SUPFAM" id="SSF52540">
    <property type="entry name" value="P-loop containing nucleoside triphosphate hydrolases"/>
    <property type="match status" value="1"/>
</dbReference>
<dbReference type="PANTHER" id="PTHR43087:SF1">
    <property type="entry name" value="LAO_AO TRANSPORT SYSTEM ATPASE"/>
    <property type="match status" value="1"/>
</dbReference>
<dbReference type="Proteomes" id="UP001161325">
    <property type="component" value="Unassembled WGS sequence"/>
</dbReference>
<accession>A0AA37Q6R6</accession>
<keyword evidence="6" id="KW-0418">Kinase</keyword>
<evidence type="ECO:0000256" key="2">
    <source>
        <dbReference type="ARBA" id="ARBA00022741"/>
    </source>
</evidence>
<proteinExistence type="inferred from homology"/>
<dbReference type="GO" id="GO:0003924">
    <property type="term" value="F:GTPase activity"/>
    <property type="evidence" value="ECO:0007669"/>
    <property type="project" value="InterPro"/>
</dbReference>
<dbReference type="NCBIfam" id="TIGR00750">
    <property type="entry name" value="lao"/>
    <property type="match status" value="1"/>
</dbReference>
<keyword evidence="7" id="KW-1185">Reference proteome</keyword>
<dbReference type="GO" id="GO:0016301">
    <property type="term" value="F:kinase activity"/>
    <property type="evidence" value="ECO:0007669"/>
    <property type="project" value="UniProtKB-KW"/>
</dbReference>
<evidence type="ECO:0000313" key="6">
    <source>
        <dbReference type="EMBL" id="GLC27324.1"/>
    </source>
</evidence>
<protein>
    <submittedName>
        <fullName evidence="6">LAO/AO transport system kinase</fullName>
    </submittedName>
</protein>
<keyword evidence="3" id="KW-0378">Hydrolase</keyword>
<keyword evidence="5" id="KW-0143">Chaperone</keyword>
<gene>
    <name evidence="6" type="primary">argK</name>
    <name evidence="6" type="ORF">rosag_38370</name>
</gene>
<dbReference type="InterPro" id="IPR027417">
    <property type="entry name" value="P-loop_NTPase"/>
</dbReference>
<dbReference type="InterPro" id="IPR052040">
    <property type="entry name" value="GTPase/Isobutyryl-CoA_mutase"/>
</dbReference>
<dbReference type="RefSeq" id="WP_284351765.1">
    <property type="nucleotide sequence ID" value="NZ_BRXS01000006.1"/>
</dbReference>
<dbReference type="Pfam" id="PF03308">
    <property type="entry name" value="MeaB"/>
    <property type="match status" value="1"/>
</dbReference>
<organism evidence="6 7">
    <name type="scientific">Roseisolibacter agri</name>
    <dbReference type="NCBI Taxonomy" id="2014610"/>
    <lineage>
        <taxon>Bacteria</taxon>
        <taxon>Pseudomonadati</taxon>
        <taxon>Gemmatimonadota</taxon>
        <taxon>Gemmatimonadia</taxon>
        <taxon>Gemmatimonadales</taxon>
        <taxon>Gemmatimonadaceae</taxon>
        <taxon>Roseisolibacter</taxon>
    </lineage>
</organism>
<comment type="similarity">
    <text evidence="1">Belongs to the SIMIBI class G3E GTPase family. ArgK/MeaB subfamily.</text>
</comment>
<evidence type="ECO:0000256" key="1">
    <source>
        <dbReference type="ARBA" id="ARBA00009625"/>
    </source>
</evidence>
<name>A0AA37Q6R6_9BACT</name>
<keyword evidence="4" id="KW-0342">GTP-binding</keyword>
<sequence length="379" mass="40060">MTAPATPASATTSATARLIDDLRAGKPAAIARAVSIVENHRAGFDRILATLHASVGRARRVGITGPPGAGKSTMTTLLAKTLRAEGKRVAIVAVDPTSPFTGGALLGDRIRMESIALDPGIFIRSLATRGSLGGLSSATREVCDVLDAAGFDVILIETVGVGQSELDVARAADTTLVVLVPESGDSIQTLKAGVMEIADVFCVNKADRPGSDRLRNDIELMLGLRGGPASLDLPAHHGVDLTALAKDPEHREFVKDVMNPARAARRAAAGEQSDRWTPPVLQSVAAKGEGIDGVLAALDRHFRYLEASGQLRERRRTRLRERVVEVVEQKVRQRLWTDAATNAWVAGHLEAMEEGTETPFGVADALLARSGALLTTTNG</sequence>
<evidence type="ECO:0000256" key="3">
    <source>
        <dbReference type="ARBA" id="ARBA00022801"/>
    </source>
</evidence>
<keyword evidence="6" id="KW-0808">Transferase</keyword>